<evidence type="ECO:0000313" key="1">
    <source>
        <dbReference type="EMBL" id="JAH53830.1"/>
    </source>
</evidence>
<organism evidence="1">
    <name type="scientific">Anguilla anguilla</name>
    <name type="common">European freshwater eel</name>
    <name type="synonym">Muraena anguilla</name>
    <dbReference type="NCBI Taxonomy" id="7936"/>
    <lineage>
        <taxon>Eukaryota</taxon>
        <taxon>Metazoa</taxon>
        <taxon>Chordata</taxon>
        <taxon>Craniata</taxon>
        <taxon>Vertebrata</taxon>
        <taxon>Euteleostomi</taxon>
        <taxon>Actinopterygii</taxon>
        <taxon>Neopterygii</taxon>
        <taxon>Teleostei</taxon>
        <taxon>Anguilliformes</taxon>
        <taxon>Anguillidae</taxon>
        <taxon>Anguilla</taxon>
    </lineage>
</organism>
<protein>
    <submittedName>
        <fullName evidence="1">Uncharacterized protein</fullName>
    </submittedName>
</protein>
<reference evidence="1" key="2">
    <citation type="journal article" date="2015" name="Fish Shellfish Immunol.">
        <title>Early steps in the European eel (Anguilla anguilla)-Vibrio vulnificus interaction in the gills: Role of the RtxA13 toxin.</title>
        <authorList>
            <person name="Callol A."/>
            <person name="Pajuelo D."/>
            <person name="Ebbesson L."/>
            <person name="Teles M."/>
            <person name="MacKenzie S."/>
            <person name="Amaro C."/>
        </authorList>
    </citation>
    <scope>NUCLEOTIDE SEQUENCE</scope>
</reference>
<sequence length="15" mass="1747">MNIRKVGEDVQEPTM</sequence>
<dbReference type="EMBL" id="GBXM01054747">
    <property type="protein sequence ID" value="JAH53830.1"/>
    <property type="molecule type" value="Transcribed_RNA"/>
</dbReference>
<name>A0A0E9TLW1_ANGAN</name>
<accession>A0A0E9TLW1</accession>
<proteinExistence type="predicted"/>
<reference evidence="1" key="1">
    <citation type="submission" date="2014-11" db="EMBL/GenBank/DDBJ databases">
        <authorList>
            <person name="Amaro Gonzalez C."/>
        </authorList>
    </citation>
    <scope>NUCLEOTIDE SEQUENCE</scope>
</reference>